<gene>
    <name evidence="9" type="primary">NCAS0A00300</name>
    <name evidence="9" type="ordered locus">NCAS_0A00300</name>
</gene>
<dbReference type="Gene3D" id="4.10.240.10">
    <property type="entry name" value="Zn(2)-C6 fungal-type DNA-binding domain"/>
    <property type="match status" value="1"/>
</dbReference>
<dbReference type="PROSITE" id="PS50048">
    <property type="entry name" value="ZN2_CY6_FUNGAL_2"/>
    <property type="match status" value="1"/>
</dbReference>
<dbReference type="InterPro" id="IPR036864">
    <property type="entry name" value="Zn2-C6_fun-type_DNA-bd_sf"/>
</dbReference>
<reference key="2">
    <citation type="submission" date="2011-08" db="EMBL/GenBank/DDBJ databases">
        <title>Genome sequence of Naumovozyma castellii.</title>
        <authorList>
            <person name="Gordon J.L."/>
            <person name="Armisen D."/>
            <person name="Proux-Wera E."/>
            <person name="OhEigeartaigh S.S."/>
            <person name="Byrne K.P."/>
            <person name="Wolfe K.H."/>
        </authorList>
    </citation>
    <scope>NUCLEOTIDE SEQUENCE</scope>
    <source>
        <strain>Type strain:CBS 4309</strain>
    </source>
</reference>
<keyword evidence="4" id="KW-0238">DNA-binding</keyword>
<evidence type="ECO:0000313" key="10">
    <source>
        <dbReference type="Proteomes" id="UP000001640"/>
    </source>
</evidence>
<dbReference type="AlphaFoldDB" id="G0V554"/>
<dbReference type="SUPFAM" id="SSF57701">
    <property type="entry name" value="Zn2/Cys6 DNA-binding domain"/>
    <property type="match status" value="1"/>
</dbReference>
<reference evidence="9 10" key="1">
    <citation type="journal article" date="2011" name="Proc. Natl. Acad. Sci. U.S.A.">
        <title>Evolutionary erosion of yeast sex chromosomes by mating-type switching accidents.</title>
        <authorList>
            <person name="Gordon J.L."/>
            <person name="Armisen D."/>
            <person name="Proux-Wera E."/>
            <person name="Oheigeartaigh S.S."/>
            <person name="Byrne K.P."/>
            <person name="Wolfe K.H."/>
        </authorList>
    </citation>
    <scope>NUCLEOTIDE SEQUENCE [LARGE SCALE GENOMIC DNA]</scope>
    <source>
        <strain evidence="10">ATCC 76901 / BCRC 22586 / CBS 4309 / NBRC 1992 / NRRL Y-12630</strain>
    </source>
</reference>
<dbReference type="PANTHER" id="PTHR31668">
    <property type="entry name" value="GLUCOSE TRANSPORT TRANSCRIPTION REGULATOR RGT1-RELATED-RELATED"/>
    <property type="match status" value="1"/>
</dbReference>
<feature type="domain" description="Zn(2)-C6 fungal-type" evidence="8">
    <location>
        <begin position="62"/>
        <end position="94"/>
    </location>
</feature>
<keyword evidence="2" id="KW-0862">Zinc</keyword>
<dbReference type="FunCoup" id="G0V554">
    <property type="interactions" value="282"/>
</dbReference>
<dbReference type="InterPro" id="IPR001138">
    <property type="entry name" value="Zn2Cys6_DnaBD"/>
</dbReference>
<evidence type="ECO:0000256" key="2">
    <source>
        <dbReference type="ARBA" id="ARBA00022833"/>
    </source>
</evidence>
<feature type="region of interest" description="Disordered" evidence="7">
    <location>
        <begin position="1"/>
        <end position="40"/>
    </location>
</feature>
<evidence type="ECO:0000256" key="4">
    <source>
        <dbReference type="ARBA" id="ARBA00023125"/>
    </source>
</evidence>
<dbReference type="OMA" id="HFWIIPG"/>
<evidence type="ECO:0000256" key="7">
    <source>
        <dbReference type="SAM" id="MobiDB-lite"/>
    </source>
</evidence>
<evidence type="ECO:0000256" key="1">
    <source>
        <dbReference type="ARBA" id="ARBA00022723"/>
    </source>
</evidence>
<organism evidence="9 10">
    <name type="scientific">Naumovozyma castellii</name>
    <name type="common">Yeast</name>
    <name type="synonym">Saccharomyces castellii</name>
    <dbReference type="NCBI Taxonomy" id="27288"/>
    <lineage>
        <taxon>Eukaryota</taxon>
        <taxon>Fungi</taxon>
        <taxon>Dikarya</taxon>
        <taxon>Ascomycota</taxon>
        <taxon>Saccharomycotina</taxon>
        <taxon>Saccharomycetes</taxon>
        <taxon>Saccharomycetales</taxon>
        <taxon>Saccharomycetaceae</taxon>
        <taxon>Naumovozyma</taxon>
    </lineage>
</organism>
<proteinExistence type="predicted"/>
<keyword evidence="6" id="KW-0539">Nucleus</keyword>
<dbReference type="PROSITE" id="PS00463">
    <property type="entry name" value="ZN2_CY6_FUNGAL_1"/>
    <property type="match status" value="1"/>
</dbReference>
<keyword evidence="3" id="KW-0805">Transcription regulation</keyword>
<dbReference type="GO" id="GO:0001080">
    <property type="term" value="P:nitrogen catabolite activation of transcription from RNA polymerase II promoter"/>
    <property type="evidence" value="ECO:0007669"/>
    <property type="project" value="TreeGrafter"/>
</dbReference>
<name>G0V554_NAUCA</name>
<dbReference type="EMBL" id="HE576752">
    <property type="protein sequence ID" value="CCC66590.1"/>
    <property type="molecule type" value="Genomic_DNA"/>
</dbReference>
<dbReference type="eggNOG" id="ENOG502QU5T">
    <property type="taxonomic scope" value="Eukaryota"/>
</dbReference>
<dbReference type="GO" id="GO:0005634">
    <property type="term" value="C:nucleus"/>
    <property type="evidence" value="ECO:0007669"/>
    <property type="project" value="TreeGrafter"/>
</dbReference>
<dbReference type="KEGG" id="ncs:NCAS_0A00300"/>
<keyword evidence="5" id="KW-0804">Transcription</keyword>
<dbReference type="InParanoid" id="G0V554"/>
<dbReference type="PANTHER" id="PTHR31668:SF9">
    <property type="entry name" value="URACIL CATABOLISM PROTEIN 2"/>
    <property type="match status" value="1"/>
</dbReference>
<keyword evidence="10" id="KW-1185">Reference proteome</keyword>
<accession>G0V554</accession>
<dbReference type="GO" id="GO:0003677">
    <property type="term" value="F:DNA binding"/>
    <property type="evidence" value="ECO:0007669"/>
    <property type="project" value="UniProtKB-KW"/>
</dbReference>
<dbReference type="Proteomes" id="UP000001640">
    <property type="component" value="Chromosome 1"/>
</dbReference>
<protein>
    <recommendedName>
        <fullName evidence="8">Zn(2)-C6 fungal-type domain-containing protein</fullName>
    </recommendedName>
</protein>
<dbReference type="Pfam" id="PF00172">
    <property type="entry name" value="Zn_clus"/>
    <property type="match status" value="1"/>
</dbReference>
<dbReference type="STRING" id="1064592.G0V554"/>
<evidence type="ECO:0000256" key="3">
    <source>
        <dbReference type="ARBA" id="ARBA00023015"/>
    </source>
</evidence>
<dbReference type="OrthoDB" id="2595934at2759"/>
<dbReference type="RefSeq" id="XP_003672981.1">
    <property type="nucleotide sequence ID" value="XM_003672933.1"/>
</dbReference>
<dbReference type="CDD" id="cd12148">
    <property type="entry name" value="fungal_TF_MHR"/>
    <property type="match status" value="1"/>
</dbReference>
<evidence type="ECO:0000259" key="8">
    <source>
        <dbReference type="PROSITE" id="PS50048"/>
    </source>
</evidence>
<dbReference type="GeneID" id="96900079"/>
<dbReference type="GO" id="GO:0000981">
    <property type="term" value="F:DNA-binding transcription factor activity, RNA polymerase II-specific"/>
    <property type="evidence" value="ECO:0007669"/>
    <property type="project" value="InterPro"/>
</dbReference>
<dbReference type="GO" id="GO:0008270">
    <property type="term" value="F:zinc ion binding"/>
    <property type="evidence" value="ECO:0007669"/>
    <property type="project" value="InterPro"/>
</dbReference>
<evidence type="ECO:0000313" key="9">
    <source>
        <dbReference type="EMBL" id="CCC66590.1"/>
    </source>
</evidence>
<dbReference type="HOGENOM" id="CLU_020222_0_0_1"/>
<dbReference type="CDD" id="cd00067">
    <property type="entry name" value="GAL4"/>
    <property type="match status" value="1"/>
</dbReference>
<keyword evidence="1" id="KW-0479">Metal-binding</keyword>
<evidence type="ECO:0000256" key="6">
    <source>
        <dbReference type="ARBA" id="ARBA00023242"/>
    </source>
</evidence>
<sequence length="777" mass="89142">MDMKTTQEAMRGNSSSSDENPRTLNQDISDTPSTMSTPNTVANLVQGEKSLKRPRKKRKTFSCDVCRKFKTRCDFEVTVGKCHRCHVLQLDCSLSKEDTSTPNDKPKDNLLPTNLQITKETETVTVSPSLNNNNIYDRTNSGIDIRLQRLEDDVRAVHNKIDRLLMLLESSNSTAATGRRLSQSHFSQVAQDNQTTSSYNTAKPTQPTIFKHSSGLTDDNKLISVDGFRLREPPLRLIDGIDERLFPCIATTKKDQIAREQRPSAVARVQFLHFYEKHRTLCLNLSKEFLVRSHFWIIPGGSKNLTEQFIHNHLFITSVFTIIAMSFADNQKYAEEQEKLYPLVERLLTNTLTMFEKLTPHDIEAILYCAMFPISRKSKRYRQLKFNSLVLTNFAMFSLLKIVDFHKIKERVLHKEEYLPDDLYHLRILNSLTACHLQYSISYGDISPQDQRIKEYNDLIAKFPQSNFGDDIKISEIKLGAIVNTIFMNFKKYFHSFKDSAEADMDKIDSTLHKKKMLIFPELDYWLNSWEELLAKDGGGVLLFTFDYYHIMICRSFFTEFLSEMKLYPTFLNDALFTMREHAFSLLRGFLRLPPALIKGAPKLTTYQLVYACLTLCDFLHWFDSTERQQVLSLCSRVYWHLNTIGEQLNEATDNVGKIIKSIIDTSRKRVSLGHFPSPLGTSSTTTADPEGVAMLSSNDDNVRKSVSSVDITNTEGLKSLKSHTSSIENVTARDFNIPDVDRFNSFEDFFQNFFDHLKPTSRKIFSSSTDKSDGTA</sequence>
<evidence type="ECO:0000256" key="5">
    <source>
        <dbReference type="ARBA" id="ARBA00023163"/>
    </source>
</evidence>
<dbReference type="SMART" id="SM00066">
    <property type="entry name" value="GAL4"/>
    <property type="match status" value="1"/>
</dbReference>
<dbReference type="InterPro" id="IPR050797">
    <property type="entry name" value="Carb_Metab_Trans_Reg"/>
</dbReference>